<evidence type="ECO:0000313" key="8">
    <source>
        <dbReference type="Proteomes" id="UP000647587"/>
    </source>
</evidence>
<keyword evidence="8" id="KW-1185">Reference proteome</keyword>
<evidence type="ECO:0000256" key="2">
    <source>
        <dbReference type="ARBA" id="ARBA00022598"/>
    </source>
</evidence>
<dbReference type="InterPro" id="IPR045851">
    <property type="entry name" value="AMP-bd_C_sf"/>
</dbReference>
<evidence type="ECO:0000259" key="6">
    <source>
        <dbReference type="Pfam" id="PF13193"/>
    </source>
</evidence>
<evidence type="ECO:0000256" key="4">
    <source>
        <dbReference type="ARBA" id="ARBA00023098"/>
    </source>
</evidence>
<dbReference type="Pfam" id="PF00501">
    <property type="entry name" value="AMP-binding"/>
    <property type="match status" value="1"/>
</dbReference>
<accession>A0ABQ2EPT5</accession>
<dbReference type="GO" id="GO:0016874">
    <property type="term" value="F:ligase activity"/>
    <property type="evidence" value="ECO:0007669"/>
    <property type="project" value="UniProtKB-KW"/>
</dbReference>
<keyword evidence="3" id="KW-0276">Fatty acid metabolism</keyword>
<comment type="caution">
    <text evidence="7">The sequence shown here is derived from an EMBL/GenBank/DDBJ whole genome shotgun (WGS) entry which is preliminary data.</text>
</comment>
<comment type="similarity">
    <text evidence="1">Belongs to the ATP-dependent AMP-binding enzyme family.</text>
</comment>
<dbReference type="PANTHER" id="PTHR43859:SF4">
    <property type="entry name" value="BUTANOATE--COA LIGASE AAE1-RELATED"/>
    <property type="match status" value="1"/>
</dbReference>
<dbReference type="InterPro" id="IPR025110">
    <property type="entry name" value="AMP-bd_C"/>
</dbReference>
<gene>
    <name evidence="7" type="ORF">GCM10008955_06130</name>
</gene>
<keyword evidence="4" id="KW-0443">Lipid metabolism</keyword>
<protein>
    <submittedName>
        <fullName evidence="7">Fatty-acid--CoA ligase</fullName>
    </submittedName>
</protein>
<evidence type="ECO:0000259" key="5">
    <source>
        <dbReference type="Pfam" id="PF00501"/>
    </source>
</evidence>
<dbReference type="InterPro" id="IPR042099">
    <property type="entry name" value="ANL_N_sf"/>
</dbReference>
<dbReference type="RefSeq" id="WP_189004461.1">
    <property type="nucleotide sequence ID" value="NZ_BMPP01000002.1"/>
</dbReference>
<sequence>MNTPLTPLEPMLRAFTVFADRTAVVQGGTFVRYAELAYRTARLVTLLRQHGLQAGGHVLLISPNTPDALLAFHAVPLAGGVIVPLNPAFGDDALNFLSVHADPVVALVDTAHLHRVQDTLKSLDIPVILTGGSDFHARLGVLIPAPLRLPENLDEDAPISINYTSGTTSDPKGVMLTHRNAFLSLGNLLYHLNLRPHSVLLHVLPLAHGNGWGFVWAITAAGATHVPLPDPTELREALRGQGITHLYASPSLLAPLTDLAASPALPRPVKLLLAGTSPHPRVLRTLQQQGFEVLHGYGLTETSAVMVVTDQADLPDLPDVTPVLARQGHPMIFGGQLEVVLDSGAAVPHDGQTPGEIIIRSNLVMKGYYKNRAATRRAIKQGWLHTGDLAVVHPDCRVEILDREGDLLKVQGQPVSSAQIEAVLYRHPSVREAVVVAARSSEGDLPVAFVTLHPGAQILGRELLGFCAPHLPAHALPRRVQLVPELPKTASGKVLKHVLRAQVRDKPGVQPAD</sequence>
<proteinExistence type="inferred from homology"/>
<evidence type="ECO:0000256" key="3">
    <source>
        <dbReference type="ARBA" id="ARBA00022832"/>
    </source>
</evidence>
<dbReference type="Gene3D" id="3.30.300.30">
    <property type="match status" value="1"/>
</dbReference>
<dbReference type="InterPro" id="IPR020845">
    <property type="entry name" value="AMP-binding_CS"/>
</dbReference>
<name>A0ABQ2EPT5_9DEIO</name>
<dbReference type="InterPro" id="IPR000873">
    <property type="entry name" value="AMP-dep_synth/lig_dom"/>
</dbReference>
<dbReference type="Proteomes" id="UP000647587">
    <property type="component" value="Unassembled WGS sequence"/>
</dbReference>
<dbReference type="Pfam" id="PF13193">
    <property type="entry name" value="AMP-binding_C"/>
    <property type="match status" value="1"/>
</dbReference>
<feature type="domain" description="AMP-binding enzyme C-terminal" evidence="6">
    <location>
        <begin position="419"/>
        <end position="493"/>
    </location>
</feature>
<dbReference type="PANTHER" id="PTHR43859">
    <property type="entry name" value="ACYL-ACTIVATING ENZYME"/>
    <property type="match status" value="1"/>
</dbReference>
<keyword evidence="2 7" id="KW-0436">Ligase</keyword>
<evidence type="ECO:0000256" key="1">
    <source>
        <dbReference type="ARBA" id="ARBA00006432"/>
    </source>
</evidence>
<evidence type="ECO:0000313" key="7">
    <source>
        <dbReference type="EMBL" id="GGK15475.1"/>
    </source>
</evidence>
<dbReference type="Gene3D" id="3.40.50.12780">
    <property type="entry name" value="N-terminal domain of ligase-like"/>
    <property type="match status" value="1"/>
</dbReference>
<dbReference type="SUPFAM" id="SSF56801">
    <property type="entry name" value="Acetyl-CoA synthetase-like"/>
    <property type="match status" value="1"/>
</dbReference>
<feature type="domain" description="AMP-dependent synthetase/ligase" evidence="5">
    <location>
        <begin position="17"/>
        <end position="369"/>
    </location>
</feature>
<dbReference type="EMBL" id="BMPP01000002">
    <property type="protein sequence ID" value="GGK15475.1"/>
    <property type="molecule type" value="Genomic_DNA"/>
</dbReference>
<dbReference type="PROSITE" id="PS00455">
    <property type="entry name" value="AMP_BINDING"/>
    <property type="match status" value="1"/>
</dbReference>
<organism evidence="7 8">
    <name type="scientific">Deinococcus malanensis</name>
    <dbReference type="NCBI Taxonomy" id="1706855"/>
    <lineage>
        <taxon>Bacteria</taxon>
        <taxon>Thermotogati</taxon>
        <taxon>Deinococcota</taxon>
        <taxon>Deinococci</taxon>
        <taxon>Deinococcales</taxon>
        <taxon>Deinococcaceae</taxon>
        <taxon>Deinococcus</taxon>
    </lineage>
</organism>
<reference evidence="8" key="1">
    <citation type="journal article" date="2019" name="Int. J. Syst. Evol. Microbiol.">
        <title>The Global Catalogue of Microorganisms (GCM) 10K type strain sequencing project: providing services to taxonomists for standard genome sequencing and annotation.</title>
        <authorList>
            <consortium name="The Broad Institute Genomics Platform"/>
            <consortium name="The Broad Institute Genome Sequencing Center for Infectious Disease"/>
            <person name="Wu L."/>
            <person name="Ma J."/>
        </authorList>
    </citation>
    <scope>NUCLEOTIDE SEQUENCE [LARGE SCALE GENOMIC DNA]</scope>
    <source>
        <strain evidence="8">JCM 30331</strain>
    </source>
</reference>